<dbReference type="PANTHER" id="PTHR46558:SF11">
    <property type="entry name" value="HTH-TYPE TRANSCRIPTIONAL REGULATOR XRE"/>
    <property type="match status" value="1"/>
</dbReference>
<evidence type="ECO:0000256" key="1">
    <source>
        <dbReference type="ARBA" id="ARBA00023125"/>
    </source>
</evidence>
<gene>
    <name evidence="3" type="ORF">H1B29_07080</name>
</gene>
<accession>A0A7V9WSG9</accession>
<dbReference type="PROSITE" id="PS50943">
    <property type="entry name" value="HTH_CROC1"/>
    <property type="match status" value="1"/>
</dbReference>
<dbReference type="GO" id="GO:0003677">
    <property type="term" value="F:DNA binding"/>
    <property type="evidence" value="ECO:0007669"/>
    <property type="project" value="UniProtKB-KW"/>
</dbReference>
<dbReference type="CDD" id="cd00093">
    <property type="entry name" value="HTH_XRE"/>
    <property type="match status" value="1"/>
</dbReference>
<keyword evidence="1" id="KW-0238">DNA-binding</keyword>
<evidence type="ECO:0000313" key="3">
    <source>
        <dbReference type="EMBL" id="MBA2796241.1"/>
    </source>
</evidence>
<dbReference type="SUPFAM" id="SSF47413">
    <property type="entry name" value="lambda repressor-like DNA-binding domains"/>
    <property type="match status" value="1"/>
</dbReference>
<dbReference type="SMART" id="SM00530">
    <property type="entry name" value="HTH_XRE"/>
    <property type="match status" value="1"/>
</dbReference>
<dbReference type="InterPro" id="IPR001387">
    <property type="entry name" value="Cro/C1-type_HTH"/>
</dbReference>
<dbReference type="Pfam" id="PF01381">
    <property type="entry name" value="HTH_3"/>
    <property type="match status" value="1"/>
</dbReference>
<dbReference type="InterPro" id="IPR010982">
    <property type="entry name" value="Lambda_DNA-bd_dom_sf"/>
</dbReference>
<name>A0A7V9WSG9_STRPO</name>
<evidence type="ECO:0000259" key="2">
    <source>
        <dbReference type="PROSITE" id="PS50943"/>
    </source>
</evidence>
<dbReference type="AlphaFoldDB" id="A0A7V9WSG9"/>
<comment type="caution">
    <text evidence="3">The sequence shown here is derived from an EMBL/GenBank/DDBJ whole genome shotgun (WGS) entry which is preliminary data.</text>
</comment>
<dbReference type="EMBL" id="JACEGE010000020">
    <property type="protein sequence ID" value="MBA2796241.1"/>
    <property type="molecule type" value="Genomic_DNA"/>
</dbReference>
<evidence type="ECO:0000313" key="4">
    <source>
        <dbReference type="Proteomes" id="UP000524462"/>
    </source>
</evidence>
<organism evidence="3 4">
    <name type="scientific">Streptococcus porcinus</name>
    <dbReference type="NCBI Taxonomy" id="1340"/>
    <lineage>
        <taxon>Bacteria</taxon>
        <taxon>Bacillati</taxon>
        <taxon>Bacillota</taxon>
        <taxon>Bacilli</taxon>
        <taxon>Lactobacillales</taxon>
        <taxon>Streptococcaceae</taxon>
        <taxon>Streptococcus</taxon>
    </lineage>
</organism>
<dbReference type="RefSeq" id="WP_181460231.1">
    <property type="nucleotide sequence ID" value="NZ_JACEGE010000020.1"/>
</dbReference>
<protein>
    <submittedName>
        <fullName evidence="3">Helix-turn-helix transcriptional regulator</fullName>
    </submittedName>
</protein>
<feature type="domain" description="HTH cro/C1-type" evidence="2">
    <location>
        <begin position="9"/>
        <end position="63"/>
    </location>
</feature>
<dbReference type="PANTHER" id="PTHR46558">
    <property type="entry name" value="TRACRIPTIONAL REGULATORY PROTEIN-RELATED-RELATED"/>
    <property type="match status" value="1"/>
</dbReference>
<sequence>MIENFAPNLIRLRKQKGLSQKELAQELGLNKQSISEIENGRRFPTFTNLKKIAKYFNATPTQLFGTSQQIELERVMLQTDEYSRKAEKILSAVSAFENFVKKYDYQKIIEFGFSLKE</sequence>
<dbReference type="Proteomes" id="UP000524462">
    <property type="component" value="Unassembled WGS sequence"/>
</dbReference>
<reference evidence="3 4" key="1">
    <citation type="submission" date="2020-07" db="EMBL/GenBank/DDBJ databases">
        <title>Molecular and genomic characterization of Streptococcus porcinus isolated from diseased swine in Brazil.</title>
        <authorList>
            <person name="Moreno L.Z."/>
            <person name="Matajira C.E.C."/>
            <person name="Poor A.P."/>
            <person name="Dutra M.C."/>
            <person name="Moreno A.M."/>
        </authorList>
    </citation>
    <scope>NUCLEOTIDE SEQUENCE [LARGE SCALE GENOMIC DNA]</scope>
    <source>
        <strain evidence="3 4">SP0816-2</strain>
    </source>
</reference>
<proteinExistence type="predicted"/>
<dbReference type="Gene3D" id="1.10.260.40">
    <property type="entry name" value="lambda repressor-like DNA-binding domains"/>
    <property type="match status" value="1"/>
</dbReference>